<dbReference type="CDD" id="cd00077">
    <property type="entry name" value="HDc"/>
    <property type="match status" value="1"/>
</dbReference>
<dbReference type="Gene3D" id="1.10.3210.10">
    <property type="entry name" value="Hypothetical protein af1432"/>
    <property type="match status" value="1"/>
</dbReference>
<protein>
    <submittedName>
        <fullName evidence="2">Metal-dependent phosphohydrolase</fullName>
    </submittedName>
</protein>
<gene>
    <name evidence="2" type="ORF">PV02_03465</name>
</gene>
<dbReference type="RefSeq" id="WP_256621972.1">
    <property type="nucleotide sequence ID" value="NZ_JTEO01000002.1"/>
</dbReference>
<dbReference type="SUPFAM" id="SSF109604">
    <property type="entry name" value="HD-domain/PDEase-like"/>
    <property type="match status" value="1"/>
</dbReference>
<evidence type="ECO:0000259" key="1">
    <source>
        <dbReference type="Pfam" id="PF01966"/>
    </source>
</evidence>
<sequence length="267" mass="30937">MIEEEFHLFEKWFTGYVSSFYSEDMFVLRNVKLKERHSLEVCRNASIISGPEGLDTEERYLAMIIGLFHDIGRFEQITRYRTFRDSESENHALLGVKILRSADVLARLPATLQDLICQAIANHNIYAIPETCDNRCLFHSRLVRDADKLDIFRVLADYYTERDSSPNPPLDMGLPDIPEYSSRLLGDLFNNRMASTADLRTCNDMRLARLSWVFDLNFKESFRLVRKHGYINMIISRLAQDDKVEDLRIHIEDYIDSVLASGSGIRG</sequence>
<proteinExistence type="predicted"/>
<comment type="caution">
    <text evidence="2">The sequence shown here is derived from an EMBL/GenBank/DDBJ whole genome shotgun (WGS) entry which is preliminary data.</text>
</comment>
<dbReference type="AlphaFoldDB" id="A0AAE3H9P9"/>
<evidence type="ECO:0000313" key="3">
    <source>
        <dbReference type="Proteomes" id="UP001206983"/>
    </source>
</evidence>
<name>A0AAE3H9P9_9EURY</name>
<dbReference type="Pfam" id="PF01966">
    <property type="entry name" value="HD"/>
    <property type="match status" value="1"/>
</dbReference>
<accession>A0AAE3H9P9</accession>
<organism evidence="2 3">
    <name type="scientific">Methanolobus chelungpuianus</name>
    <dbReference type="NCBI Taxonomy" id="502115"/>
    <lineage>
        <taxon>Archaea</taxon>
        <taxon>Methanobacteriati</taxon>
        <taxon>Methanobacteriota</taxon>
        <taxon>Stenosarchaea group</taxon>
        <taxon>Methanomicrobia</taxon>
        <taxon>Methanosarcinales</taxon>
        <taxon>Methanosarcinaceae</taxon>
        <taxon>Methanolobus</taxon>
    </lineage>
</organism>
<dbReference type="InterPro" id="IPR006674">
    <property type="entry name" value="HD_domain"/>
</dbReference>
<feature type="domain" description="HD" evidence="1">
    <location>
        <begin position="36"/>
        <end position="150"/>
    </location>
</feature>
<reference evidence="2 3" key="1">
    <citation type="journal article" date="2011" name="Appl. Environ. Microbiol.">
        <title>Methanogenic archaea isolated from Taiwan's Chelungpu fault.</title>
        <authorList>
            <person name="Wu S.Y."/>
            <person name="Lai M.C."/>
        </authorList>
    </citation>
    <scope>NUCLEOTIDE SEQUENCE [LARGE SCALE GENOMIC DNA]</scope>
    <source>
        <strain evidence="2 3">St545Mb</strain>
    </source>
</reference>
<evidence type="ECO:0000313" key="2">
    <source>
        <dbReference type="EMBL" id="MCQ6962202.1"/>
    </source>
</evidence>
<keyword evidence="3" id="KW-1185">Reference proteome</keyword>
<dbReference type="InterPro" id="IPR003607">
    <property type="entry name" value="HD/PDEase_dom"/>
</dbReference>
<dbReference type="EMBL" id="JTEO01000002">
    <property type="protein sequence ID" value="MCQ6962202.1"/>
    <property type="molecule type" value="Genomic_DNA"/>
</dbReference>
<dbReference type="Proteomes" id="UP001206983">
    <property type="component" value="Unassembled WGS sequence"/>
</dbReference>